<dbReference type="EMBL" id="CAVLEF010000011">
    <property type="protein sequence ID" value="CAK1549449.1"/>
    <property type="molecule type" value="Genomic_DNA"/>
</dbReference>
<dbReference type="SUPFAM" id="SSF47741">
    <property type="entry name" value="CO dehydrogenase ISP C-domain like"/>
    <property type="match status" value="1"/>
</dbReference>
<feature type="domain" description="FAD-binding PCMH-type" evidence="20">
    <location>
        <begin position="206"/>
        <end position="386"/>
    </location>
</feature>
<feature type="domain" description="2Fe-2S ferredoxin-type" evidence="19">
    <location>
        <begin position="2"/>
        <end position="89"/>
    </location>
</feature>
<dbReference type="Pfam" id="PF00941">
    <property type="entry name" value="FAD_binding_5"/>
    <property type="match status" value="1"/>
</dbReference>
<evidence type="ECO:0000256" key="12">
    <source>
        <dbReference type="ARBA" id="ARBA00023014"/>
    </source>
</evidence>
<feature type="binding site" evidence="18">
    <location>
        <position position="877"/>
    </location>
    <ligand>
        <name>Mo-molybdopterin</name>
        <dbReference type="ChEBI" id="CHEBI:71302"/>
    </ligand>
    <ligandPart>
        <name>Mo</name>
        <dbReference type="ChEBI" id="CHEBI:28685"/>
    </ligandPart>
</feature>
<feature type="binding site" evidence="18">
    <location>
        <position position="113"/>
    </location>
    <ligand>
        <name>[2Fe-2S] cluster</name>
        <dbReference type="ChEBI" id="CHEBI:190135"/>
        <label>2</label>
    </ligand>
</feature>
<dbReference type="InterPro" id="IPR001041">
    <property type="entry name" value="2Fe-2S_ferredoxin-type"/>
</dbReference>
<dbReference type="FunFam" id="3.10.20.30:FF:000012">
    <property type="entry name" value="Xanthine dehydrogenase/oxidase"/>
    <property type="match status" value="1"/>
</dbReference>
<accession>A0AAV1JM11</accession>
<dbReference type="GO" id="GO:0051537">
    <property type="term" value="F:2 iron, 2 sulfur cluster binding"/>
    <property type="evidence" value="ECO:0007669"/>
    <property type="project" value="UniProtKB-KW"/>
</dbReference>
<evidence type="ECO:0000256" key="14">
    <source>
        <dbReference type="ARBA" id="ARBA00023140"/>
    </source>
</evidence>
<dbReference type="InterPro" id="IPR046867">
    <property type="entry name" value="AldOxase/xan_DH_MoCoBD2"/>
</dbReference>
<dbReference type="CDD" id="cd00207">
    <property type="entry name" value="fer2"/>
    <property type="match status" value="1"/>
</dbReference>
<evidence type="ECO:0000256" key="17">
    <source>
        <dbReference type="PIRSR" id="PIRSR000127-2"/>
    </source>
</evidence>
<dbReference type="InterPro" id="IPR036318">
    <property type="entry name" value="FAD-bd_PCMH-like_sf"/>
</dbReference>
<dbReference type="GO" id="GO:0016491">
    <property type="term" value="F:oxidoreductase activity"/>
    <property type="evidence" value="ECO:0007669"/>
    <property type="project" value="UniProtKB-KW"/>
</dbReference>
<dbReference type="Gene3D" id="3.30.365.10">
    <property type="entry name" value="Aldehyde oxidase/xanthine dehydrogenase, molybdopterin binding domain"/>
    <property type="match status" value="4"/>
</dbReference>
<dbReference type="InterPro" id="IPR036010">
    <property type="entry name" value="2Fe-2S_ferredoxin-like_sf"/>
</dbReference>
<evidence type="ECO:0000256" key="7">
    <source>
        <dbReference type="ARBA" id="ARBA00022714"/>
    </source>
</evidence>
<evidence type="ECO:0000256" key="13">
    <source>
        <dbReference type="ARBA" id="ARBA00023027"/>
    </source>
</evidence>
<dbReference type="InterPro" id="IPR036884">
    <property type="entry name" value="2Fe-2S-bd_dom_sf"/>
</dbReference>
<feature type="binding site" evidence="17">
    <location>
        <begin position="321"/>
        <end position="325"/>
    </location>
    <ligand>
        <name>FAD</name>
        <dbReference type="ChEBI" id="CHEBI:57692"/>
    </ligand>
</feature>
<dbReference type="SMART" id="SM01092">
    <property type="entry name" value="CO_deh_flav_C"/>
    <property type="match status" value="1"/>
</dbReference>
<evidence type="ECO:0000256" key="9">
    <source>
        <dbReference type="ARBA" id="ARBA00022827"/>
    </source>
</evidence>
<evidence type="ECO:0000256" key="3">
    <source>
        <dbReference type="ARBA" id="ARBA00006849"/>
    </source>
</evidence>
<dbReference type="Proteomes" id="UP001497472">
    <property type="component" value="Unassembled WGS sequence"/>
</dbReference>
<dbReference type="GO" id="GO:0005777">
    <property type="term" value="C:peroxisome"/>
    <property type="evidence" value="ECO:0007669"/>
    <property type="project" value="UniProtKB-SubCell"/>
</dbReference>
<dbReference type="Gene3D" id="3.10.20.30">
    <property type="match status" value="1"/>
</dbReference>
<dbReference type="InterPro" id="IPR008274">
    <property type="entry name" value="AldOxase/xan_DH_MoCoBD1"/>
</dbReference>
<evidence type="ECO:0000256" key="18">
    <source>
        <dbReference type="PIRSR" id="PIRSR000127-3"/>
    </source>
</evidence>
<dbReference type="SUPFAM" id="SSF54665">
    <property type="entry name" value="CO dehydrogenase molybdoprotein N-domain-like"/>
    <property type="match status" value="1"/>
</dbReference>
<dbReference type="InterPro" id="IPR036856">
    <property type="entry name" value="Ald_Oxase/Xan_DH_a/b_sf"/>
</dbReference>
<dbReference type="PANTHER" id="PTHR11908">
    <property type="entry name" value="XANTHINE DEHYDROGENASE"/>
    <property type="match status" value="1"/>
</dbReference>
<dbReference type="InterPro" id="IPR005107">
    <property type="entry name" value="CO_DH_flav_C"/>
</dbReference>
<feature type="binding site" evidence="18">
    <location>
        <position position="110"/>
    </location>
    <ligand>
        <name>[2Fe-2S] cluster</name>
        <dbReference type="ChEBI" id="CHEBI:190135"/>
        <label>2</label>
    </ligand>
</feature>
<dbReference type="PROSITE" id="PS51085">
    <property type="entry name" value="2FE2S_FER_2"/>
    <property type="match status" value="1"/>
</dbReference>
<keyword evidence="12 18" id="KW-0411">Iron-sulfur</keyword>
<evidence type="ECO:0000256" key="16">
    <source>
        <dbReference type="PIRSR" id="PIRSR000127-1"/>
    </source>
</evidence>
<evidence type="ECO:0000256" key="10">
    <source>
        <dbReference type="ARBA" id="ARBA00023002"/>
    </source>
</evidence>
<keyword evidence="5 18" id="KW-0500">Molybdenum</keyword>
<evidence type="ECO:0000256" key="2">
    <source>
        <dbReference type="ARBA" id="ARBA00004275"/>
    </source>
</evidence>
<comment type="cofactor">
    <cofactor evidence="18">
        <name>Mo-molybdopterin</name>
        <dbReference type="ChEBI" id="CHEBI:71302"/>
    </cofactor>
    <text evidence="18">Binds 1 Mo-molybdopterin (Mo-MPT) cofactor per subunit.</text>
</comment>
<dbReference type="Gene3D" id="3.30.465.10">
    <property type="match status" value="1"/>
</dbReference>
<evidence type="ECO:0000259" key="20">
    <source>
        <dbReference type="PROSITE" id="PS51387"/>
    </source>
</evidence>
<dbReference type="Gene3D" id="3.90.1170.50">
    <property type="entry name" value="Aldehyde oxidase/xanthine dehydrogenase, a/b hammerhead"/>
    <property type="match status" value="1"/>
</dbReference>
<dbReference type="Pfam" id="PF01315">
    <property type="entry name" value="Ald_Xan_dh_C"/>
    <property type="match status" value="1"/>
</dbReference>
<dbReference type="Pfam" id="PF02738">
    <property type="entry name" value="MoCoBD_1"/>
    <property type="match status" value="1"/>
</dbReference>
<dbReference type="InterPro" id="IPR016208">
    <property type="entry name" value="Ald_Oxase/xanthine_DH-like"/>
</dbReference>
<feature type="binding site" evidence="18">
    <location>
        <position position="42"/>
    </location>
    <ligand>
        <name>[2Fe-2S] cluster</name>
        <dbReference type="ChEBI" id="CHEBI:190135"/>
        <label>1</label>
    </ligand>
</feature>
<organism evidence="21 22">
    <name type="scientific">Leptosia nina</name>
    <dbReference type="NCBI Taxonomy" id="320188"/>
    <lineage>
        <taxon>Eukaryota</taxon>
        <taxon>Metazoa</taxon>
        <taxon>Ecdysozoa</taxon>
        <taxon>Arthropoda</taxon>
        <taxon>Hexapoda</taxon>
        <taxon>Insecta</taxon>
        <taxon>Pterygota</taxon>
        <taxon>Neoptera</taxon>
        <taxon>Endopterygota</taxon>
        <taxon>Lepidoptera</taxon>
        <taxon>Glossata</taxon>
        <taxon>Ditrysia</taxon>
        <taxon>Papilionoidea</taxon>
        <taxon>Pieridae</taxon>
        <taxon>Pierinae</taxon>
        <taxon>Leptosia</taxon>
    </lineage>
</organism>
<keyword evidence="13" id="KW-0520">NAD</keyword>
<dbReference type="PROSITE" id="PS51387">
    <property type="entry name" value="FAD_PCMH"/>
    <property type="match status" value="1"/>
</dbReference>
<dbReference type="InterPro" id="IPR006058">
    <property type="entry name" value="2Fe2S_fd_BS"/>
</dbReference>
<comment type="subunit">
    <text evidence="4">Homodimer.</text>
</comment>
<comment type="subcellular location">
    <subcellularLocation>
        <location evidence="2">Peroxisome</location>
    </subcellularLocation>
</comment>
<evidence type="ECO:0000259" key="19">
    <source>
        <dbReference type="PROSITE" id="PS51085"/>
    </source>
</evidence>
<proteinExistence type="inferred from homology"/>
<evidence type="ECO:0000313" key="21">
    <source>
        <dbReference type="EMBL" id="CAK1549449.1"/>
    </source>
</evidence>
<keyword evidence="11 18" id="KW-0408">Iron</keyword>
<evidence type="ECO:0000256" key="8">
    <source>
        <dbReference type="ARBA" id="ARBA00022723"/>
    </source>
</evidence>
<comment type="caution">
    <text evidence="21">The sequence shown here is derived from an EMBL/GenBank/DDBJ whole genome shotgun (WGS) entry which is preliminary data.</text>
</comment>
<dbReference type="FunFam" id="3.30.365.10:FF:000001">
    <property type="entry name" value="Xanthine dehydrogenase oxidase"/>
    <property type="match status" value="1"/>
</dbReference>
<sequence>MDRITFSVNGEVCSAGSEVDSDETLNDFIRNRLNLRGTKYMCKEGGCGICIVSITAPDSNGQKRAFSVNSCLTTVLSCQDWEITTIEGLGSRQAYHPLQRTLAEHNGSQCGFCTPGWIMNMHSLLEANDYEVTQYEVENSFGSNNCRCTGYRPILDAFKSFAKDAPKTKMVDIEDLNICKNKGKYEKPCKDWCMVEKRDTKVKKIKLKDDKIWYRVYKVSEMFGVWSEEGLDSYMLVNGNTGRGAIYLFELPRVLIDVSAVEELRTYYLDQNLVIGGGTSLTELMEIFKRMAQTYEDFSYLEKLYDHIDLVAHIPVRNVGSIAGNLMLKKRNMTFASDIFILLESIGATMTIVSVDRKSDVSLQDFLTIDMKGKVITHVKIPPLGHRYKFASFKVMPRSQNAISQVNGAFLYELDPEDDATVISARIVFGGLSGPFSHAYNTEAFLRGQKLFENHVLQEALHILHDEIIVEEIPGMLKPEFRKKAALGLIYKSLLSLIPHHLLNPRYLSGVIDLKKSRPLSKGTEVYDTNPVLWPLNEPMPKVEALIQCAGEATFVNDVQTMRKEVYCAFVTAKIFSGSIEHIDPTPALQTPGVIAFYSAKDIPGKNTHVSATLTIFTPEKILSDGKIDFFDQPIGIIVAKTERVAQRAASLVKVTYNKDNRKPLLEIREIKIADPSRITLERHFPPLQEPGKAIDRVIKQTENIFWQYHYSLETQSTVTRPSDDGIDVLAASQYPDMTHLCVSESLNVEQSRVNVSIPRCGGAFGCKITRASLITAACALVTYLLNRPCRFVMDIQANIRVIGKRLPCHLDYEVGVSRSGVIQYMKYHLFSDIGFKQTDPLVLLTLDSIRNCYDNRTWDFSAYSVKTDTHTNTYARSPGSLEAICMTEHVLERISYELDLDPIYVRTRNLNPQYKEVRDVLDRLVKISDYEVRKKEVEEFNSMNRWKKRGLRAAVMSWPSPAAIDFHILIAIYHGDGSVVIKHGGVEIGQGINTKVIQTVAFVFKIPTSKIQVKAIDVASVPNNLNTEGSRTTQAICFGAIKCCQIILERLAAVKTPEEHPSWEDLIQAGFMQGVNLQADYQVTAADQESHRSAGAAISEVELDILTGELQVLRVDIVEDVGTSINPEIDLGQIEGAFIMGLGYWTSEQIIYDHDSGEILTDRTWTYQIPQAKDIPIDFRIELQRNHNPIATLGSRAVAEPGTCLAVSVAFALKRALADSREETGFPQSEWFAVDGPYTVAANVLHAEVNIKEFLFN</sequence>
<dbReference type="Gene3D" id="3.30.390.50">
    <property type="entry name" value="CO dehydrogenase flavoprotein, C-terminal domain"/>
    <property type="match status" value="1"/>
</dbReference>
<feature type="binding site" evidence="18">
    <location>
        <position position="50"/>
    </location>
    <ligand>
        <name>[2Fe-2S] cluster</name>
        <dbReference type="ChEBI" id="CHEBI:190135"/>
        <label>1</label>
    </ligand>
</feature>
<dbReference type="Pfam" id="PF01799">
    <property type="entry name" value="Fer2_2"/>
    <property type="match status" value="1"/>
</dbReference>
<dbReference type="InterPro" id="IPR000674">
    <property type="entry name" value="Ald_Oxase/Xan_DH_a/b"/>
</dbReference>
<dbReference type="InterPro" id="IPR002888">
    <property type="entry name" value="2Fe-2S-bd"/>
</dbReference>
<feature type="binding site" evidence="18">
    <location>
        <position position="71"/>
    </location>
    <ligand>
        <name>[2Fe-2S] cluster</name>
        <dbReference type="ChEBI" id="CHEBI:190135"/>
        <label>1</label>
    </ligand>
</feature>
<feature type="active site" description="Proton acceptor" evidence="16">
    <location>
        <position position="1201"/>
    </location>
</feature>
<feature type="binding site" evidence="18">
    <location>
        <position position="146"/>
    </location>
    <ligand>
        <name>[2Fe-2S] cluster</name>
        <dbReference type="ChEBI" id="CHEBI:190135"/>
        <label>2</label>
    </ligand>
</feature>
<dbReference type="GO" id="GO:0071949">
    <property type="term" value="F:FAD binding"/>
    <property type="evidence" value="ECO:0007669"/>
    <property type="project" value="InterPro"/>
</dbReference>
<dbReference type="AlphaFoldDB" id="A0AAV1JM11"/>
<feature type="binding site" evidence="18">
    <location>
        <position position="765"/>
    </location>
    <ligand>
        <name>Mo-molybdopterin</name>
        <dbReference type="ChEBI" id="CHEBI:71302"/>
    </ligand>
    <ligandPart>
        <name>Mo</name>
        <dbReference type="ChEBI" id="CHEBI:28685"/>
    </ligandPart>
</feature>
<name>A0AAV1JM11_9NEOP</name>
<dbReference type="PANTHER" id="PTHR11908:SF132">
    <property type="entry name" value="ALDEHYDE OXIDASE 1-RELATED"/>
    <property type="match status" value="1"/>
</dbReference>
<keyword evidence="8 18" id="KW-0479">Metal-binding</keyword>
<dbReference type="Gene3D" id="1.10.150.120">
    <property type="entry name" value="[2Fe-2S]-binding domain"/>
    <property type="match status" value="1"/>
</dbReference>
<evidence type="ECO:0000256" key="4">
    <source>
        <dbReference type="ARBA" id="ARBA00011738"/>
    </source>
</evidence>
<evidence type="ECO:0000256" key="5">
    <source>
        <dbReference type="ARBA" id="ARBA00022505"/>
    </source>
</evidence>
<keyword evidence="6" id="KW-0285">Flavoprotein</keyword>
<keyword evidence="14" id="KW-0576">Peroxisome</keyword>
<dbReference type="SMART" id="SM01008">
    <property type="entry name" value="Ald_Xan_dh_C"/>
    <property type="match status" value="1"/>
</dbReference>
<comment type="cofactor">
    <cofactor evidence="18">
        <name>[2Fe-2S] cluster</name>
        <dbReference type="ChEBI" id="CHEBI:190135"/>
    </cofactor>
    <text evidence="18">Binds 2 [2Fe-2S] clusters.</text>
</comment>
<dbReference type="SUPFAM" id="SSF56003">
    <property type="entry name" value="Molybdenum cofactor-binding domain"/>
    <property type="match status" value="1"/>
</dbReference>
<keyword evidence="7 18" id="KW-0001">2Fe-2S</keyword>
<dbReference type="InterPro" id="IPR037165">
    <property type="entry name" value="AldOxase/xan_DH_Mopterin-bd_sf"/>
</dbReference>
<dbReference type="PIRSF" id="PIRSF000127">
    <property type="entry name" value="Xanthine_DH"/>
    <property type="match status" value="1"/>
</dbReference>
<dbReference type="PROSITE" id="PS00197">
    <property type="entry name" value="2FE2S_FER_1"/>
    <property type="match status" value="1"/>
</dbReference>
<gene>
    <name evidence="21" type="ORF">LNINA_LOCUS8742</name>
</gene>
<dbReference type="Pfam" id="PF03450">
    <property type="entry name" value="CO_deh_flav_C"/>
    <property type="match status" value="1"/>
</dbReference>
<evidence type="ECO:0000256" key="6">
    <source>
        <dbReference type="ARBA" id="ARBA00022630"/>
    </source>
</evidence>
<dbReference type="InterPro" id="IPR012675">
    <property type="entry name" value="Beta-grasp_dom_sf"/>
</dbReference>
<feature type="binding site" evidence="18">
    <location>
        <position position="47"/>
    </location>
    <ligand>
        <name>[2Fe-2S] cluster</name>
        <dbReference type="ChEBI" id="CHEBI:190135"/>
        <label>1</label>
    </ligand>
</feature>
<dbReference type="Pfam" id="PF20256">
    <property type="entry name" value="MoCoBD_2"/>
    <property type="match status" value="1"/>
</dbReference>
<keyword evidence="10" id="KW-0560">Oxidoreductase</keyword>
<evidence type="ECO:0000256" key="11">
    <source>
        <dbReference type="ARBA" id="ARBA00023004"/>
    </source>
</evidence>
<dbReference type="Pfam" id="PF00111">
    <property type="entry name" value="Fer2"/>
    <property type="match status" value="1"/>
</dbReference>
<comment type="cofactor">
    <cofactor evidence="1 17">
        <name>FAD</name>
        <dbReference type="ChEBI" id="CHEBI:57692"/>
    </cofactor>
</comment>
<feature type="binding site" evidence="18">
    <location>
        <position position="734"/>
    </location>
    <ligand>
        <name>Mo-molybdopterin</name>
        <dbReference type="ChEBI" id="CHEBI:71302"/>
    </ligand>
    <ligandPart>
        <name>Mo</name>
        <dbReference type="ChEBI" id="CHEBI:28685"/>
    </ligandPart>
</feature>
<dbReference type="InterPro" id="IPR002346">
    <property type="entry name" value="Mopterin_DH_FAD-bd"/>
</dbReference>
<dbReference type="SUPFAM" id="SSF56176">
    <property type="entry name" value="FAD-binding/transporter-associated domain-like"/>
    <property type="match status" value="1"/>
</dbReference>
<dbReference type="SUPFAM" id="SSF54292">
    <property type="entry name" value="2Fe-2S ferredoxin-like"/>
    <property type="match status" value="1"/>
</dbReference>
<protein>
    <submittedName>
        <fullName evidence="21">Uncharacterized protein</fullName>
    </submittedName>
</protein>
<evidence type="ECO:0000313" key="22">
    <source>
        <dbReference type="Proteomes" id="UP001497472"/>
    </source>
</evidence>
<comment type="similarity">
    <text evidence="3">Belongs to the xanthine dehydrogenase family.</text>
</comment>
<dbReference type="InterPro" id="IPR036683">
    <property type="entry name" value="CO_DH_flav_C_dom_sf"/>
</dbReference>
<feature type="binding site" evidence="18">
    <location>
        <position position="1030"/>
    </location>
    <ligand>
        <name>Mo-molybdopterin</name>
        <dbReference type="ChEBI" id="CHEBI:71302"/>
    </ligand>
    <ligandPart>
        <name>Mo</name>
        <dbReference type="ChEBI" id="CHEBI:28685"/>
    </ligandPart>
</feature>
<feature type="binding site" evidence="18">
    <location>
        <position position="148"/>
    </location>
    <ligand>
        <name>[2Fe-2S] cluster</name>
        <dbReference type="ChEBI" id="CHEBI:190135"/>
        <label>2</label>
    </ligand>
</feature>
<feature type="binding site" evidence="17">
    <location>
        <position position="394"/>
    </location>
    <ligand>
        <name>FAD</name>
        <dbReference type="ChEBI" id="CHEBI:57692"/>
    </ligand>
</feature>
<keyword evidence="9 17" id="KW-0274">FAD</keyword>
<evidence type="ECO:0000256" key="1">
    <source>
        <dbReference type="ARBA" id="ARBA00001974"/>
    </source>
</evidence>
<reference evidence="21 22" key="1">
    <citation type="submission" date="2023-11" db="EMBL/GenBank/DDBJ databases">
        <authorList>
            <person name="Okamura Y."/>
        </authorList>
    </citation>
    <scope>NUCLEOTIDE SEQUENCE [LARGE SCALE GENOMIC DNA]</scope>
</reference>
<dbReference type="InterPro" id="IPR016166">
    <property type="entry name" value="FAD-bd_PCMH"/>
</dbReference>
<comment type="cofactor">
    <cofactor evidence="15">
        <name>[2Fe-2S] cluster</name>
        <dbReference type="ChEBI" id="CHEBI:190135"/>
    </cofactor>
</comment>
<evidence type="ECO:0000256" key="15">
    <source>
        <dbReference type="ARBA" id="ARBA00034078"/>
    </source>
</evidence>
<dbReference type="InterPro" id="IPR016169">
    <property type="entry name" value="FAD-bd_PCMH_sub2"/>
</dbReference>
<dbReference type="GO" id="GO:0005506">
    <property type="term" value="F:iron ion binding"/>
    <property type="evidence" value="ECO:0007669"/>
    <property type="project" value="InterPro"/>
</dbReference>
<dbReference type="SUPFAM" id="SSF55447">
    <property type="entry name" value="CO dehydrogenase flavoprotein C-terminal domain-like"/>
    <property type="match status" value="1"/>
</dbReference>
<dbReference type="FunFam" id="3.30.465.10:FF:000013">
    <property type="entry name" value="Aldehyde oxidase"/>
    <property type="match status" value="1"/>
</dbReference>
<keyword evidence="22" id="KW-1185">Reference proteome</keyword>